<dbReference type="AlphaFoldDB" id="A0A4R0GL09"/>
<dbReference type="OrthoDB" id="8418678at2"/>
<dbReference type="Gene3D" id="3.40.50.720">
    <property type="entry name" value="NAD(P)-binding Rossmann-like Domain"/>
    <property type="match status" value="1"/>
</dbReference>
<proteinExistence type="predicted"/>
<evidence type="ECO:0008006" key="3">
    <source>
        <dbReference type="Google" id="ProtNLM"/>
    </source>
</evidence>
<evidence type="ECO:0000313" key="1">
    <source>
        <dbReference type="EMBL" id="TCB96111.1"/>
    </source>
</evidence>
<evidence type="ECO:0000313" key="2">
    <source>
        <dbReference type="Proteomes" id="UP000291793"/>
    </source>
</evidence>
<reference evidence="1 2" key="1">
    <citation type="submission" date="2019-02" db="EMBL/GenBank/DDBJ databases">
        <title>The draft genome of Kosakonia quasisacchari strain WCHKQ120001.</title>
        <authorList>
            <person name="Wang C."/>
            <person name="Feng Y."/>
            <person name="Zong Z."/>
        </authorList>
    </citation>
    <scope>NUCLEOTIDE SEQUENCE [LARGE SCALE GENOMIC DNA]</scope>
    <source>
        <strain evidence="1 2">WCHKQ120001</strain>
    </source>
</reference>
<gene>
    <name evidence="1" type="ORF">E0L21_24200</name>
</gene>
<dbReference type="EMBL" id="SJOP01000042">
    <property type="protein sequence ID" value="TCB96111.1"/>
    <property type="molecule type" value="Genomic_DNA"/>
</dbReference>
<sequence>MMTRIGILGINDLTEIFLTELFRLDSYAHVFLSAEDSEHANRLARKFPCWIQDNGQDVVNEADIILITRDTVRTGNIYEKLEYRQTQLVLCLNTQSFAKSETITSKKCKKTNSIHRHITLKNLSPYLRLTDEEVDDFFFVLRVLLISMQPIHSLEVNIRASSRSAAPQDPE</sequence>
<accession>A0A4R0GL09</accession>
<dbReference type="Proteomes" id="UP000291793">
    <property type="component" value="Unassembled WGS sequence"/>
</dbReference>
<comment type="caution">
    <text evidence="1">The sequence shown here is derived from an EMBL/GenBank/DDBJ whole genome shotgun (WGS) entry which is preliminary data.</text>
</comment>
<keyword evidence="2" id="KW-1185">Reference proteome</keyword>
<dbReference type="RefSeq" id="WP_131413771.1">
    <property type="nucleotide sequence ID" value="NZ_CATKPI010000024.1"/>
</dbReference>
<organism evidence="1 2">
    <name type="scientific">Kosakonia quasisacchari</name>
    <dbReference type="NCBI Taxonomy" id="2529380"/>
    <lineage>
        <taxon>Bacteria</taxon>
        <taxon>Pseudomonadati</taxon>
        <taxon>Pseudomonadota</taxon>
        <taxon>Gammaproteobacteria</taxon>
        <taxon>Enterobacterales</taxon>
        <taxon>Enterobacteriaceae</taxon>
        <taxon>Kosakonia</taxon>
    </lineage>
</organism>
<protein>
    <recommendedName>
        <fullName evidence="3">Pyrroline-5-carboxylate reductase catalytic N-terminal domain-containing protein</fullName>
    </recommendedName>
</protein>
<name>A0A4R0GL09_9ENTR</name>